<dbReference type="PANTHER" id="PTHR35936">
    <property type="entry name" value="MEMBRANE-BOUND LYTIC MUREIN TRANSGLYCOSYLASE F"/>
    <property type="match status" value="1"/>
</dbReference>
<dbReference type="PANTHER" id="PTHR35936:SF35">
    <property type="entry name" value="L-CYSTINE-BINDING PROTEIN TCYJ"/>
    <property type="match status" value="1"/>
</dbReference>
<comment type="similarity">
    <text evidence="1">Belongs to the bacterial solute-binding protein 3 family.</text>
</comment>
<feature type="signal peptide" evidence="3">
    <location>
        <begin position="1"/>
        <end position="21"/>
    </location>
</feature>
<organism evidence="5 6">
    <name type="scientific">Pseudoalteromonas marina</name>
    <dbReference type="NCBI Taxonomy" id="267375"/>
    <lineage>
        <taxon>Bacteria</taxon>
        <taxon>Pseudomonadati</taxon>
        <taxon>Pseudomonadota</taxon>
        <taxon>Gammaproteobacteria</taxon>
        <taxon>Alteromonadales</taxon>
        <taxon>Pseudoalteromonadaceae</taxon>
        <taxon>Pseudoalteromonas</taxon>
    </lineage>
</organism>
<keyword evidence="6" id="KW-1185">Reference proteome</keyword>
<protein>
    <submittedName>
        <fullName evidence="5">Transporter substrate-binding domain-containing protein</fullName>
    </submittedName>
</protein>
<evidence type="ECO:0000313" key="5">
    <source>
        <dbReference type="EMBL" id="MDP2563876.1"/>
    </source>
</evidence>
<gene>
    <name evidence="5" type="ORF">Q8W34_04485</name>
</gene>
<dbReference type="Proteomes" id="UP001177212">
    <property type="component" value="Unassembled WGS sequence"/>
</dbReference>
<feature type="domain" description="Solute-binding protein family 3/N-terminal" evidence="4">
    <location>
        <begin position="29"/>
        <end position="216"/>
    </location>
</feature>
<evidence type="ECO:0000256" key="3">
    <source>
        <dbReference type="SAM" id="SignalP"/>
    </source>
</evidence>
<dbReference type="SUPFAM" id="SSF53850">
    <property type="entry name" value="Periplasmic binding protein-like II"/>
    <property type="match status" value="1"/>
</dbReference>
<comment type="caution">
    <text evidence="5">The sequence shown here is derived from an EMBL/GenBank/DDBJ whole genome shotgun (WGS) entry which is preliminary data.</text>
</comment>
<accession>A0ABT9FAV5</accession>
<sequence>MHRLKKYGVYLLVALSFGSTACEKRFFVASHDTYWPPYVVNVDGHAQGKEVTALWLIFAGSPYCVQVEFLPNTERAFVEQTKGRMDLGWAASFTEKRAEHVYFSDSYRNEVMWLYQHKNKQYNVKNLQDALEQGYTVAAHVGSYYGEQFEHLKSIYPKQIIFTGAAKTRFALLAKQRVDFIIEDQLVGEYFISQSNTIKRVNTTTYVNKGSIHLMLSKNTSTMQDVIEVNKLIQSRKAQLAELFEKL</sequence>
<name>A0ABT9FAV5_9GAMM</name>
<dbReference type="InterPro" id="IPR001638">
    <property type="entry name" value="Solute-binding_3/MltF_N"/>
</dbReference>
<evidence type="ECO:0000313" key="6">
    <source>
        <dbReference type="Proteomes" id="UP001177212"/>
    </source>
</evidence>
<reference evidence="5" key="1">
    <citation type="submission" date="2023-07" db="EMBL/GenBank/DDBJ databases">
        <title>Genome content predicts the carbon catabolic preferences of heterotrophic bacteria.</title>
        <authorList>
            <person name="Gralka M."/>
        </authorList>
    </citation>
    <scope>NUCLEOTIDE SEQUENCE</scope>
    <source>
        <strain evidence="5">4G09</strain>
    </source>
</reference>
<feature type="chain" id="PRO_5046903293" evidence="3">
    <location>
        <begin position="22"/>
        <end position="247"/>
    </location>
</feature>
<dbReference type="RefSeq" id="WP_203987768.1">
    <property type="nucleotide sequence ID" value="NZ_CALSLX010000002.1"/>
</dbReference>
<dbReference type="EMBL" id="JAUYVT010000002">
    <property type="protein sequence ID" value="MDP2563876.1"/>
    <property type="molecule type" value="Genomic_DNA"/>
</dbReference>
<keyword evidence="2 3" id="KW-0732">Signal</keyword>
<proteinExistence type="inferred from homology"/>
<dbReference type="PROSITE" id="PS51257">
    <property type="entry name" value="PROKAR_LIPOPROTEIN"/>
    <property type="match status" value="1"/>
</dbReference>
<dbReference type="Pfam" id="PF00497">
    <property type="entry name" value="SBP_bac_3"/>
    <property type="match status" value="1"/>
</dbReference>
<evidence type="ECO:0000256" key="1">
    <source>
        <dbReference type="ARBA" id="ARBA00010333"/>
    </source>
</evidence>
<dbReference type="Gene3D" id="3.40.190.10">
    <property type="entry name" value="Periplasmic binding protein-like II"/>
    <property type="match status" value="2"/>
</dbReference>
<evidence type="ECO:0000256" key="2">
    <source>
        <dbReference type="ARBA" id="ARBA00022729"/>
    </source>
</evidence>
<evidence type="ECO:0000259" key="4">
    <source>
        <dbReference type="Pfam" id="PF00497"/>
    </source>
</evidence>